<accession>A0A561VY65</accession>
<organism evidence="2 3">
    <name type="scientific">Micromonospora taraxaci</name>
    <dbReference type="NCBI Taxonomy" id="1316803"/>
    <lineage>
        <taxon>Bacteria</taxon>
        <taxon>Bacillati</taxon>
        <taxon>Actinomycetota</taxon>
        <taxon>Actinomycetes</taxon>
        <taxon>Micromonosporales</taxon>
        <taxon>Micromonosporaceae</taxon>
        <taxon>Micromonospora</taxon>
    </lineage>
</organism>
<dbReference type="InterPro" id="IPR043519">
    <property type="entry name" value="NT_sf"/>
</dbReference>
<name>A0A561VY65_9ACTN</name>
<feature type="region of interest" description="Disordered" evidence="1">
    <location>
        <begin position="160"/>
        <end position="224"/>
    </location>
</feature>
<dbReference type="InterPro" id="IPR007344">
    <property type="entry name" value="GrpB/CoaE"/>
</dbReference>
<dbReference type="PANTHER" id="PTHR34822">
    <property type="entry name" value="GRPB DOMAIN PROTEIN (AFU_ORTHOLOGUE AFUA_1G01530)"/>
    <property type="match status" value="1"/>
</dbReference>
<dbReference type="Gene3D" id="3.30.460.10">
    <property type="entry name" value="Beta Polymerase, domain 2"/>
    <property type="match status" value="1"/>
</dbReference>
<dbReference type="Pfam" id="PF04229">
    <property type="entry name" value="GrpB"/>
    <property type="match status" value="1"/>
</dbReference>
<dbReference type="GeneID" id="300127493"/>
<sequence>MAEYPQDVVQRFHGTPEQVDAGLVGELPRTWGSVVIEEYDRAWAQLFTAVHASLTEALGPLVVGVEHVGSTAVPGLAAKPVVDVDLVIEDTAEESSYLPTLERLGYRLVLREPWWHGHRMLLSPAEDVNLHVWPRGAPEPVRHRLFRDWLRSHPEDRERYATTKRRLARDTAHSPATTAWRRTTSSTRSTRASSPPDGRAHVDLGHFPLAPNGKCPRFGRRPNV</sequence>
<dbReference type="EMBL" id="VIWZ01000001">
    <property type="protein sequence ID" value="TWG16549.1"/>
    <property type="molecule type" value="Genomic_DNA"/>
</dbReference>
<proteinExistence type="predicted"/>
<evidence type="ECO:0000256" key="1">
    <source>
        <dbReference type="SAM" id="MobiDB-lite"/>
    </source>
</evidence>
<reference evidence="2 3" key="1">
    <citation type="submission" date="2019-06" db="EMBL/GenBank/DDBJ databases">
        <title>Sequencing the genomes of 1000 actinobacteria strains.</title>
        <authorList>
            <person name="Klenk H.-P."/>
        </authorList>
    </citation>
    <scope>NUCLEOTIDE SEQUENCE [LARGE SCALE GENOMIC DNA]</scope>
    <source>
        <strain evidence="2 3">DSM 45885</strain>
    </source>
</reference>
<evidence type="ECO:0000313" key="3">
    <source>
        <dbReference type="Proteomes" id="UP000317685"/>
    </source>
</evidence>
<feature type="compositionally biased region" description="Low complexity" evidence="1">
    <location>
        <begin position="174"/>
        <end position="196"/>
    </location>
</feature>
<dbReference type="AlphaFoldDB" id="A0A561VY65"/>
<gene>
    <name evidence="2" type="ORF">FHU34_111888</name>
</gene>
<comment type="caution">
    <text evidence="2">The sequence shown here is derived from an EMBL/GenBank/DDBJ whole genome shotgun (WGS) entry which is preliminary data.</text>
</comment>
<keyword evidence="3" id="KW-1185">Reference proteome</keyword>
<keyword evidence="2" id="KW-0808">Transferase</keyword>
<dbReference type="SUPFAM" id="SSF81301">
    <property type="entry name" value="Nucleotidyltransferase"/>
    <property type="match status" value="1"/>
</dbReference>
<protein>
    <submittedName>
        <fullName evidence="2">GrpB-like predicted nucleotidyltransferase (UPF0157 family)</fullName>
    </submittedName>
</protein>
<evidence type="ECO:0000313" key="2">
    <source>
        <dbReference type="EMBL" id="TWG16549.1"/>
    </source>
</evidence>
<dbReference type="Proteomes" id="UP000317685">
    <property type="component" value="Unassembled WGS sequence"/>
</dbReference>
<dbReference type="GO" id="GO:0016740">
    <property type="term" value="F:transferase activity"/>
    <property type="evidence" value="ECO:0007669"/>
    <property type="project" value="UniProtKB-KW"/>
</dbReference>
<dbReference type="PANTHER" id="PTHR34822:SF1">
    <property type="entry name" value="GRPB FAMILY PROTEIN"/>
    <property type="match status" value="1"/>
</dbReference>
<dbReference type="RefSeq" id="WP_208744952.1">
    <property type="nucleotide sequence ID" value="NZ_VIWZ01000001.1"/>
</dbReference>